<evidence type="ECO:0000256" key="5">
    <source>
        <dbReference type="ARBA" id="ARBA00022840"/>
    </source>
</evidence>
<dbReference type="GO" id="GO:0043531">
    <property type="term" value="F:ADP binding"/>
    <property type="evidence" value="ECO:0007669"/>
    <property type="project" value="InterPro"/>
</dbReference>
<dbReference type="GO" id="GO:0006952">
    <property type="term" value="P:defense response"/>
    <property type="evidence" value="ECO:0007669"/>
    <property type="project" value="UniProtKB-KW"/>
</dbReference>
<evidence type="ECO:0000256" key="4">
    <source>
        <dbReference type="ARBA" id="ARBA00022821"/>
    </source>
</evidence>
<keyword evidence="3" id="KW-0547">Nucleotide-binding</keyword>
<dbReference type="Gene3D" id="3.40.50.300">
    <property type="entry name" value="P-loop containing nucleotide triphosphate hydrolases"/>
    <property type="match status" value="1"/>
</dbReference>
<dbReference type="Gene3D" id="1.10.10.10">
    <property type="entry name" value="Winged helix-like DNA-binding domain superfamily/Winged helix DNA-binding domain"/>
    <property type="match status" value="1"/>
</dbReference>
<feature type="domain" description="NB-ARC" evidence="6">
    <location>
        <begin position="201"/>
        <end position="367"/>
    </location>
</feature>
<dbReference type="PANTHER" id="PTHR36766:SF51">
    <property type="entry name" value="DISEASE RESISTANCE RPP13-LIKE PROTEIN 1"/>
    <property type="match status" value="1"/>
</dbReference>
<accession>B9S050</accession>
<keyword evidence="4" id="KW-0611">Plant defense</keyword>
<evidence type="ECO:0000259" key="6">
    <source>
        <dbReference type="Pfam" id="PF00931"/>
    </source>
</evidence>
<feature type="domain" description="Disease resistance protein winged helix" evidence="8">
    <location>
        <begin position="457"/>
        <end position="525"/>
    </location>
</feature>
<dbReference type="InterPro" id="IPR032675">
    <property type="entry name" value="LRR_dom_sf"/>
</dbReference>
<dbReference type="Gene3D" id="1.20.5.4130">
    <property type="match status" value="1"/>
</dbReference>
<keyword evidence="1" id="KW-0433">Leucine-rich repeat</keyword>
<dbReference type="InterPro" id="IPR038005">
    <property type="entry name" value="RX-like_CC"/>
</dbReference>
<proteinExistence type="predicted"/>
<dbReference type="InterPro" id="IPR041118">
    <property type="entry name" value="Rx_N"/>
</dbReference>
<dbReference type="EC" id="3.1.3.16" evidence="10"/>
<evidence type="ECO:0000313" key="10">
    <source>
        <dbReference type="EMBL" id="EEF42986.1"/>
    </source>
</evidence>
<dbReference type="Pfam" id="PF00931">
    <property type="entry name" value="NB-ARC"/>
    <property type="match status" value="1"/>
</dbReference>
<keyword evidence="2" id="KW-0677">Repeat</keyword>
<dbReference type="eggNOG" id="KOG4658">
    <property type="taxonomic scope" value="Eukaryota"/>
</dbReference>
<organism evidence="10 11">
    <name type="scientific">Ricinus communis</name>
    <name type="common">Castor bean</name>
    <dbReference type="NCBI Taxonomy" id="3988"/>
    <lineage>
        <taxon>Eukaryota</taxon>
        <taxon>Viridiplantae</taxon>
        <taxon>Streptophyta</taxon>
        <taxon>Embryophyta</taxon>
        <taxon>Tracheophyta</taxon>
        <taxon>Spermatophyta</taxon>
        <taxon>Magnoliopsida</taxon>
        <taxon>eudicotyledons</taxon>
        <taxon>Gunneridae</taxon>
        <taxon>Pentapetalae</taxon>
        <taxon>rosids</taxon>
        <taxon>fabids</taxon>
        <taxon>Malpighiales</taxon>
        <taxon>Euphorbiaceae</taxon>
        <taxon>Acalyphoideae</taxon>
        <taxon>Acalypheae</taxon>
        <taxon>Ricinus</taxon>
    </lineage>
</organism>
<keyword evidence="10" id="KW-0378">Hydrolase</keyword>
<name>B9S050_RICCO</name>
<dbReference type="InterPro" id="IPR058922">
    <property type="entry name" value="WHD_DRP"/>
</dbReference>
<keyword evidence="5" id="KW-0067">ATP-binding</keyword>
<dbReference type="PANTHER" id="PTHR36766">
    <property type="entry name" value="PLANT BROAD-SPECTRUM MILDEW RESISTANCE PROTEIN RPW8"/>
    <property type="match status" value="1"/>
</dbReference>
<evidence type="ECO:0000259" key="7">
    <source>
        <dbReference type="Pfam" id="PF18052"/>
    </source>
</evidence>
<dbReference type="InterPro" id="IPR036388">
    <property type="entry name" value="WH-like_DNA-bd_sf"/>
</dbReference>
<dbReference type="CDD" id="cd14798">
    <property type="entry name" value="RX-CC_like"/>
    <property type="match status" value="1"/>
</dbReference>
<dbReference type="GO" id="GO:0005524">
    <property type="term" value="F:ATP binding"/>
    <property type="evidence" value="ECO:0007669"/>
    <property type="project" value="UniProtKB-KW"/>
</dbReference>
<protein>
    <submittedName>
        <fullName evidence="10">Disease resistance protein RPS2, putative</fullName>
        <ecNumber evidence="10">3.1.3.16</ecNumber>
    </submittedName>
</protein>
<evidence type="ECO:0000256" key="3">
    <source>
        <dbReference type="ARBA" id="ARBA00022741"/>
    </source>
</evidence>
<reference evidence="11" key="1">
    <citation type="journal article" date="2010" name="Nat. Biotechnol.">
        <title>Draft genome sequence of the oilseed species Ricinus communis.</title>
        <authorList>
            <person name="Chan A.P."/>
            <person name="Crabtree J."/>
            <person name="Zhao Q."/>
            <person name="Lorenzi H."/>
            <person name="Orvis J."/>
            <person name="Puiu D."/>
            <person name="Melake-Berhan A."/>
            <person name="Jones K.M."/>
            <person name="Redman J."/>
            <person name="Chen G."/>
            <person name="Cahoon E.B."/>
            <person name="Gedil M."/>
            <person name="Stanke M."/>
            <person name="Haas B.J."/>
            <person name="Wortman J.R."/>
            <person name="Fraser-Liggett C.M."/>
            <person name="Ravel J."/>
            <person name="Rabinowicz P.D."/>
        </authorList>
    </citation>
    <scope>NUCLEOTIDE SEQUENCE [LARGE SCALE GENOMIC DNA]</scope>
    <source>
        <strain evidence="11">cv. Hale</strain>
    </source>
</reference>
<dbReference type="FunFam" id="3.40.50.300:FF:001091">
    <property type="entry name" value="Probable disease resistance protein At1g61300"/>
    <property type="match status" value="1"/>
</dbReference>
<dbReference type="Pfam" id="PF18052">
    <property type="entry name" value="Rx_N"/>
    <property type="match status" value="1"/>
</dbReference>
<evidence type="ECO:0000256" key="1">
    <source>
        <dbReference type="ARBA" id="ARBA00022614"/>
    </source>
</evidence>
<dbReference type="Pfam" id="PF23559">
    <property type="entry name" value="WHD_DRP"/>
    <property type="match status" value="1"/>
</dbReference>
<dbReference type="Gene3D" id="3.80.10.10">
    <property type="entry name" value="Ribonuclease Inhibitor"/>
    <property type="match status" value="4"/>
</dbReference>
<dbReference type="Gene3D" id="1.10.8.430">
    <property type="entry name" value="Helical domain of apoptotic protease-activating factors"/>
    <property type="match status" value="1"/>
</dbReference>
<dbReference type="FunFam" id="1.10.10.10:FF:000322">
    <property type="entry name" value="Probable disease resistance protein At1g63360"/>
    <property type="match status" value="1"/>
</dbReference>
<gene>
    <name evidence="10" type="ORF">RCOM_1298340</name>
</gene>
<evidence type="ECO:0000313" key="11">
    <source>
        <dbReference type="Proteomes" id="UP000008311"/>
    </source>
</evidence>
<dbReference type="EMBL" id="EQ973836">
    <property type="protein sequence ID" value="EEF42986.1"/>
    <property type="molecule type" value="Genomic_DNA"/>
</dbReference>
<dbReference type="Pfam" id="PF25019">
    <property type="entry name" value="LRR_R13L1-DRL21"/>
    <property type="match status" value="1"/>
</dbReference>
<dbReference type="InterPro" id="IPR056789">
    <property type="entry name" value="LRR_R13L1-DRL21"/>
</dbReference>
<dbReference type="Proteomes" id="UP000008311">
    <property type="component" value="Unassembled WGS sequence"/>
</dbReference>
<feature type="domain" description="R13L1/DRL21-like LRR repeat region" evidence="9">
    <location>
        <begin position="658"/>
        <end position="787"/>
    </location>
</feature>
<dbReference type="InterPro" id="IPR027417">
    <property type="entry name" value="P-loop_NTPase"/>
</dbReference>
<feature type="domain" description="Disease resistance N-terminal" evidence="7">
    <location>
        <begin position="29"/>
        <end position="115"/>
    </location>
</feature>
<dbReference type="SUPFAM" id="SSF52540">
    <property type="entry name" value="P-loop containing nucleoside triphosphate hydrolases"/>
    <property type="match status" value="1"/>
</dbReference>
<keyword evidence="11" id="KW-1185">Reference proteome</keyword>
<evidence type="ECO:0000259" key="9">
    <source>
        <dbReference type="Pfam" id="PF25019"/>
    </source>
</evidence>
<dbReference type="InterPro" id="IPR042197">
    <property type="entry name" value="Apaf_helical"/>
</dbReference>
<dbReference type="GO" id="GO:0051707">
    <property type="term" value="P:response to other organism"/>
    <property type="evidence" value="ECO:0007669"/>
    <property type="project" value="UniProtKB-ARBA"/>
</dbReference>
<dbReference type="SUPFAM" id="SSF52058">
    <property type="entry name" value="L domain-like"/>
    <property type="match status" value="2"/>
</dbReference>
<dbReference type="InParanoid" id="B9S050"/>
<evidence type="ECO:0000259" key="8">
    <source>
        <dbReference type="Pfam" id="PF23559"/>
    </source>
</evidence>
<dbReference type="SUPFAM" id="SSF52047">
    <property type="entry name" value="RNI-like"/>
    <property type="match status" value="1"/>
</dbReference>
<evidence type="ECO:0000256" key="2">
    <source>
        <dbReference type="ARBA" id="ARBA00022737"/>
    </source>
</evidence>
<dbReference type="PRINTS" id="PR00364">
    <property type="entry name" value="DISEASERSIST"/>
</dbReference>
<dbReference type="GO" id="GO:0004722">
    <property type="term" value="F:protein serine/threonine phosphatase activity"/>
    <property type="evidence" value="ECO:0007669"/>
    <property type="project" value="UniProtKB-EC"/>
</dbReference>
<dbReference type="InterPro" id="IPR002182">
    <property type="entry name" value="NB-ARC"/>
</dbReference>
<sequence>MEEVRSWKASLTAICAFLVPNMSIIGEAVLSAFLQVLFDKLASPELLKFARQEQVYADIKKWEKILLKIHAVLDDAEEKQLTNQFVKIWLAELRDLAYDVEDILDEFATEAVHRGLIFESEANTSKLLKLIHTCNGLISSNSVFRVRMISKMKGITTRLQAISNQKNYLNLRENLEGSSTKVRKRLPTTSLVNETQVFGRERDKEAVLELLLTDYANDSKVCVIAIIGMGGVGKTTLAQLVFNDTKVKDSFDLKVWACVSDEFDVLNITKSILESITNRSVGSNLNLLQGRLQDILTEKRFLLVLDDVWNENYQYWDALCSPFSNGAPGSKILVTTRCESVASVMGSVAIYHLKELPYDSCLLLFTQLSLGTNNFDAHPSLKEIGEGIVEKCKGLPLAAKTLGSLLHTKVSQDEWEDIFSSKIWDLSEEQSGILPALRLSYHHLPSHLKQCFAYCSIFPKDYEFSKEELILLWMAEGFLQQPKGTKRMENLGAKYFDDLLSRSLFQQSTKNGLRYVMHDLINDLAQYVAGDVCFRLEERLGNVQKARHVSYIRNRYEVFKKFEVLYKAQNLRTFLPLPIHVAVSWRNFYITGNIMYELLPKLRRLRVLSLSIVNLINLRHLDITNTKQLRELPLLIGKLKNLRTLTKFMVGNSAGSKLTELRDMLRLRGKLTITGLHNVENVFDAGGANLQFKHDLQELVMKWSSNNEFQNERVETLDIDVLDMLQPHKNLKALKIEFYAGVTFPSWIGHPSFSNLNGLTLKNCTKCSSLPSLGRLPFLEDLCIEGMHSLKSIGLEFYGEDSSFTPFPFLKILTFSDMLEWEDWCSAIPEEAFVSEFPSLCELCIRNCPKLVRRLPNYLPSLRKLDISKCPCLEVEFSRPSSLCDVNLEECKETAVTSVVNLISSTLFNLQLRGISNFNQFPERVVQSSLALKVMNIINCSELTTLRQAGDHMLLSRLEKLELCNCNNLKELPDGLFSFTSLADLKIKRCPKILSFPEPGSPFMLRHLILEECEALECLPEGIVMQRNNESNNNISHLESLEIIKCPSLKFFPRGELPASLKVLKIWDCMRLESFARPTLQNTLSLECLSVRKYSNLITLPECLHCFSHLIELHISYCAGLESFPERGLPSLNLRRFYVFNCPNLKSLPDNMQSLTALQHLGVSSCPGILSFPEGGLPSNLTSIRVSNCENLPHLSEWGLHRLLFLKDLTISGGCPNLVSFAQDCRLPATLISLRIGKLLNLESLSMALQHLTSLEVLEITECPKLRSLPKEGLPVTLSVLEILDCPMLKRQLLNKKGKYASIIANIPRVEIDEILLQ</sequence>